<evidence type="ECO:0000256" key="3">
    <source>
        <dbReference type="ARBA" id="ARBA00011738"/>
    </source>
</evidence>
<feature type="domain" description="HTH dtxR-type" evidence="13">
    <location>
        <begin position="1"/>
        <end position="64"/>
    </location>
</feature>
<dbReference type="RefSeq" id="WP_054534652.1">
    <property type="nucleotide sequence ID" value="NZ_LGKP01000021.1"/>
</dbReference>
<reference evidence="14 15" key="1">
    <citation type="submission" date="2015-07" db="EMBL/GenBank/DDBJ databases">
        <title>Whole genome sequence of Herpetosiphon geysericola DSM 7119.</title>
        <authorList>
            <person name="Hemp J."/>
            <person name="Ward L.M."/>
            <person name="Pace L.A."/>
            <person name="Fischer W.W."/>
        </authorList>
    </citation>
    <scope>NUCLEOTIDE SEQUENCE [LARGE SCALE GENOMIC DNA]</scope>
    <source>
        <strain evidence="14 15">DSM 7119</strain>
    </source>
</reference>
<dbReference type="InterPro" id="IPR008988">
    <property type="entry name" value="Transcriptional_repressor_C"/>
</dbReference>
<evidence type="ECO:0000256" key="2">
    <source>
        <dbReference type="ARBA" id="ARBA00007871"/>
    </source>
</evidence>
<comment type="caution">
    <text evidence="14">The sequence shown here is derived from an EMBL/GenBank/DDBJ whole genome shotgun (WGS) entry which is preliminary data.</text>
</comment>
<dbReference type="GO" id="GO:0003677">
    <property type="term" value="F:DNA binding"/>
    <property type="evidence" value="ECO:0007669"/>
    <property type="project" value="UniProtKB-KW"/>
</dbReference>
<dbReference type="FunFam" id="1.10.60.10:FF:000004">
    <property type="entry name" value="DtxR family transcriptional regulator"/>
    <property type="match status" value="1"/>
</dbReference>
<evidence type="ECO:0000313" key="15">
    <source>
        <dbReference type="Proteomes" id="UP000050277"/>
    </source>
</evidence>
<dbReference type="AlphaFoldDB" id="A0A0P6XRF6"/>
<keyword evidence="4" id="KW-0963">Cytoplasm</keyword>
<sequence length="223" mass="25090">MRITAGVQDYVKAIYTLQQEEAPVSNGRLASYFGFSAPTITEMLKKLESLELVDYQARSGVRLTEIGEKIALEMIRHHRLLELYLVQALGMSWDEVHDEAEVLEHVLSEALEERIAEYLGHPQFDPHGSPIPARDGSIPQRDSCSLTLLELNQIARIVEVEDRDAARLRYLADLGLTPNSIVMIVARAPFDGPLTLNVGEQQTQQVLDSRLATRIQVQIERSM</sequence>
<dbReference type="GO" id="GO:0005737">
    <property type="term" value="C:cytoplasm"/>
    <property type="evidence" value="ECO:0007669"/>
    <property type="project" value="UniProtKB-SubCell"/>
</dbReference>
<dbReference type="Gene3D" id="1.10.10.10">
    <property type="entry name" value="Winged helix-like DNA-binding domain superfamily/Winged helix DNA-binding domain"/>
    <property type="match status" value="1"/>
</dbReference>
<evidence type="ECO:0000256" key="6">
    <source>
        <dbReference type="ARBA" id="ARBA00023004"/>
    </source>
</evidence>
<dbReference type="InterPro" id="IPR050536">
    <property type="entry name" value="DtxR_MntR_Metal-Reg"/>
</dbReference>
<evidence type="ECO:0000256" key="4">
    <source>
        <dbReference type="ARBA" id="ARBA00022490"/>
    </source>
</evidence>
<evidence type="ECO:0000256" key="9">
    <source>
        <dbReference type="ARBA" id="ARBA00023159"/>
    </source>
</evidence>
<dbReference type="Gene3D" id="1.10.60.10">
    <property type="entry name" value="Iron dependent repressor, metal binding and dimerisation domain"/>
    <property type="match status" value="1"/>
</dbReference>
<dbReference type="InterPro" id="IPR022689">
    <property type="entry name" value="Iron_dep_repressor"/>
</dbReference>
<keyword evidence="15" id="KW-1185">Reference proteome</keyword>
<keyword evidence="9" id="KW-0010">Activator</keyword>
<evidence type="ECO:0000256" key="7">
    <source>
        <dbReference type="ARBA" id="ARBA00023015"/>
    </source>
</evidence>
<gene>
    <name evidence="14" type="ORF">SE18_11765</name>
</gene>
<evidence type="ECO:0000256" key="10">
    <source>
        <dbReference type="ARBA" id="ARBA00023163"/>
    </source>
</evidence>
<dbReference type="GO" id="GO:0046983">
    <property type="term" value="F:protein dimerization activity"/>
    <property type="evidence" value="ECO:0007669"/>
    <property type="project" value="InterPro"/>
</dbReference>
<dbReference type="PANTHER" id="PTHR33238:SF11">
    <property type="entry name" value="TRANSCRIPTIONAL REGULATOR MNTR"/>
    <property type="match status" value="1"/>
</dbReference>
<dbReference type="InterPro" id="IPR022687">
    <property type="entry name" value="HTH_DTXR"/>
</dbReference>
<comment type="subcellular location">
    <subcellularLocation>
        <location evidence="1">Cytoplasm</location>
    </subcellularLocation>
</comment>
<dbReference type="PROSITE" id="PS50944">
    <property type="entry name" value="HTH_DTXR"/>
    <property type="match status" value="1"/>
</dbReference>
<keyword evidence="8" id="KW-0238">DNA-binding</keyword>
<dbReference type="InterPro" id="IPR001367">
    <property type="entry name" value="Fe_dep_repressor"/>
</dbReference>
<dbReference type="GO" id="GO:0003700">
    <property type="term" value="F:DNA-binding transcription factor activity"/>
    <property type="evidence" value="ECO:0007669"/>
    <property type="project" value="InterPro"/>
</dbReference>
<dbReference type="SMART" id="SM00529">
    <property type="entry name" value="HTH_DTXR"/>
    <property type="match status" value="1"/>
</dbReference>
<evidence type="ECO:0000256" key="12">
    <source>
        <dbReference type="ARBA" id="ARBA00032593"/>
    </source>
</evidence>
<dbReference type="InterPro" id="IPR038157">
    <property type="entry name" value="FeoA_core_dom"/>
</dbReference>
<evidence type="ECO:0000256" key="8">
    <source>
        <dbReference type="ARBA" id="ARBA00023125"/>
    </source>
</evidence>
<dbReference type="InterPro" id="IPR036421">
    <property type="entry name" value="Fe_dep_repressor_sf"/>
</dbReference>
<keyword evidence="6" id="KW-0408">Iron</keyword>
<dbReference type="PATRIC" id="fig|70996.4.peg.4036"/>
<dbReference type="SUPFAM" id="SSF47979">
    <property type="entry name" value="Iron-dependent repressor protein, dimerization domain"/>
    <property type="match status" value="1"/>
</dbReference>
<name>A0A0P6XRF6_9CHLR</name>
<dbReference type="Pfam" id="PF01325">
    <property type="entry name" value="Fe_dep_repress"/>
    <property type="match status" value="1"/>
</dbReference>
<evidence type="ECO:0000256" key="5">
    <source>
        <dbReference type="ARBA" id="ARBA00022491"/>
    </source>
</evidence>
<keyword evidence="11" id="KW-0464">Manganese</keyword>
<accession>A0A0P6XRF6</accession>
<dbReference type="Proteomes" id="UP000050277">
    <property type="component" value="Unassembled WGS sequence"/>
</dbReference>
<dbReference type="SUPFAM" id="SSF46785">
    <property type="entry name" value="Winged helix' DNA-binding domain"/>
    <property type="match status" value="1"/>
</dbReference>
<dbReference type="InterPro" id="IPR007167">
    <property type="entry name" value="Fe-transptr_FeoA-like"/>
</dbReference>
<comment type="subunit">
    <text evidence="3">Homodimer.</text>
</comment>
<dbReference type="InterPro" id="IPR036388">
    <property type="entry name" value="WH-like_DNA-bd_sf"/>
</dbReference>
<dbReference type="Pfam" id="PF04023">
    <property type="entry name" value="FeoA"/>
    <property type="match status" value="1"/>
</dbReference>
<protein>
    <recommendedName>
        <fullName evidence="12">Manganese transport regulator</fullName>
    </recommendedName>
</protein>
<comment type="similarity">
    <text evidence="2">Belongs to the DtxR/MntR family.</text>
</comment>
<dbReference type="Pfam" id="PF02742">
    <property type="entry name" value="Fe_dep_repr_C"/>
    <property type="match status" value="1"/>
</dbReference>
<evidence type="ECO:0000313" key="14">
    <source>
        <dbReference type="EMBL" id="KPL86664.1"/>
    </source>
</evidence>
<dbReference type="GO" id="GO:0046914">
    <property type="term" value="F:transition metal ion binding"/>
    <property type="evidence" value="ECO:0007669"/>
    <property type="project" value="InterPro"/>
</dbReference>
<dbReference type="SMART" id="SM00899">
    <property type="entry name" value="FeoA"/>
    <property type="match status" value="1"/>
</dbReference>
<dbReference type="STRING" id="70996.SE18_11765"/>
<dbReference type="InterPro" id="IPR036390">
    <property type="entry name" value="WH_DNA-bd_sf"/>
</dbReference>
<dbReference type="EMBL" id="LGKP01000021">
    <property type="protein sequence ID" value="KPL86664.1"/>
    <property type="molecule type" value="Genomic_DNA"/>
</dbReference>
<evidence type="ECO:0000256" key="1">
    <source>
        <dbReference type="ARBA" id="ARBA00004496"/>
    </source>
</evidence>
<dbReference type="OrthoDB" id="9791355at2"/>
<dbReference type="Gene3D" id="2.30.30.90">
    <property type="match status" value="1"/>
</dbReference>
<dbReference type="SUPFAM" id="SSF50037">
    <property type="entry name" value="C-terminal domain of transcriptional repressors"/>
    <property type="match status" value="1"/>
</dbReference>
<keyword evidence="10" id="KW-0804">Transcription</keyword>
<evidence type="ECO:0000259" key="13">
    <source>
        <dbReference type="PROSITE" id="PS50944"/>
    </source>
</evidence>
<organism evidence="14 15">
    <name type="scientific">Herpetosiphon geysericola</name>
    <dbReference type="NCBI Taxonomy" id="70996"/>
    <lineage>
        <taxon>Bacteria</taxon>
        <taxon>Bacillati</taxon>
        <taxon>Chloroflexota</taxon>
        <taxon>Chloroflexia</taxon>
        <taxon>Herpetosiphonales</taxon>
        <taxon>Herpetosiphonaceae</taxon>
        <taxon>Herpetosiphon</taxon>
    </lineage>
</organism>
<evidence type="ECO:0000256" key="11">
    <source>
        <dbReference type="ARBA" id="ARBA00023211"/>
    </source>
</evidence>
<keyword evidence="7" id="KW-0805">Transcription regulation</keyword>
<keyword evidence="5" id="KW-0678">Repressor</keyword>
<proteinExistence type="inferred from homology"/>
<dbReference type="PANTHER" id="PTHR33238">
    <property type="entry name" value="IRON (METAL) DEPENDENT REPRESSOR, DTXR FAMILY"/>
    <property type="match status" value="1"/>
</dbReference>